<feature type="compositionally biased region" description="Basic and acidic residues" evidence="1">
    <location>
        <begin position="140"/>
        <end position="149"/>
    </location>
</feature>
<dbReference type="OMA" id="NENYETH"/>
<dbReference type="EMBL" id="JH712078">
    <property type="protein sequence ID" value="EFO18991.2"/>
    <property type="molecule type" value="Genomic_DNA"/>
</dbReference>
<name>A0A1S0TRS5_LOALO</name>
<feature type="compositionally biased region" description="Low complexity" evidence="1">
    <location>
        <begin position="123"/>
        <end position="135"/>
    </location>
</feature>
<protein>
    <submittedName>
        <fullName evidence="2">Uncharacterized protein</fullName>
    </submittedName>
</protein>
<proteinExistence type="predicted"/>
<dbReference type="GeneID" id="9946943"/>
<dbReference type="KEGG" id="loa:LOAG_09505"/>
<dbReference type="CTD" id="9946943"/>
<feature type="compositionally biased region" description="Basic and acidic residues" evidence="1">
    <location>
        <begin position="1"/>
        <end position="27"/>
    </location>
</feature>
<feature type="compositionally biased region" description="Basic and acidic residues" evidence="1">
    <location>
        <begin position="70"/>
        <end position="89"/>
    </location>
</feature>
<reference evidence="2" key="1">
    <citation type="submission" date="2012-04" db="EMBL/GenBank/DDBJ databases">
        <title>The Genome Sequence of Loa loa.</title>
        <authorList>
            <consortium name="The Broad Institute Genome Sequencing Platform"/>
            <consortium name="Broad Institute Genome Sequencing Center for Infectious Disease"/>
            <person name="Nutman T.B."/>
            <person name="Fink D.L."/>
            <person name="Russ C."/>
            <person name="Young S."/>
            <person name="Zeng Q."/>
            <person name="Gargeya S."/>
            <person name="Alvarado L."/>
            <person name="Berlin A."/>
            <person name="Chapman S.B."/>
            <person name="Chen Z."/>
            <person name="Freedman E."/>
            <person name="Gellesch M."/>
            <person name="Goldberg J."/>
            <person name="Griggs A."/>
            <person name="Gujja S."/>
            <person name="Heilman E.R."/>
            <person name="Heiman D."/>
            <person name="Howarth C."/>
            <person name="Mehta T."/>
            <person name="Neiman D."/>
            <person name="Pearson M."/>
            <person name="Roberts A."/>
            <person name="Saif S."/>
            <person name="Shea T."/>
            <person name="Shenoy N."/>
            <person name="Sisk P."/>
            <person name="Stolte C."/>
            <person name="Sykes S."/>
            <person name="White J."/>
            <person name="Yandava C."/>
            <person name="Haas B."/>
            <person name="Henn M.R."/>
            <person name="Nusbaum C."/>
            <person name="Birren B."/>
        </authorList>
    </citation>
    <scope>NUCLEOTIDE SEQUENCE [LARGE SCALE GENOMIC DNA]</scope>
</reference>
<evidence type="ECO:0000313" key="2">
    <source>
        <dbReference type="EMBL" id="EFO18991.2"/>
    </source>
</evidence>
<dbReference type="AlphaFoldDB" id="A0A1S0TRS5"/>
<accession>A0A1S0TRS5</accession>
<organism evidence="2">
    <name type="scientific">Loa loa</name>
    <name type="common">Eye worm</name>
    <name type="synonym">Filaria loa</name>
    <dbReference type="NCBI Taxonomy" id="7209"/>
    <lineage>
        <taxon>Eukaryota</taxon>
        <taxon>Metazoa</taxon>
        <taxon>Ecdysozoa</taxon>
        <taxon>Nematoda</taxon>
        <taxon>Chromadorea</taxon>
        <taxon>Rhabditida</taxon>
        <taxon>Spirurina</taxon>
        <taxon>Spiruromorpha</taxon>
        <taxon>Filarioidea</taxon>
        <taxon>Onchocercidae</taxon>
        <taxon>Loa</taxon>
    </lineage>
</organism>
<gene>
    <name evidence="2" type="ORF">LOAG_09505</name>
</gene>
<dbReference type="OrthoDB" id="10380523at2759"/>
<feature type="compositionally biased region" description="Basic and acidic residues" evidence="1">
    <location>
        <begin position="37"/>
        <end position="57"/>
    </location>
</feature>
<feature type="compositionally biased region" description="Basic and acidic residues" evidence="1">
    <location>
        <begin position="100"/>
        <end position="122"/>
    </location>
</feature>
<sequence length="316" mass="36306">MVKPMKEMKERTKMKDYNENYETHKELSVTTARNVSYKKEEKERRKTKDYNKDHEMSEESSVAAAGIMSPKKEEKRKMKDNKNCEKFEESPLTTAKMVSPKKEEKERRKMKDNNKHYERSDESSVTSEESSAVTARMVSPKKEEERRKMEDYNKGYEKYDVTSVVTAGMVSLVAQKGEGRKMAKDKNYKEKVLSLKKAVAFASLLTSVGNAKTTQSLSVSSGNPSKSLPVTIQRSKRIAEQTTFLAINETEVEKGNDENELKMGVDERKSCMSKQKDVNNDNVDDDDESIYFSTRSTNEMHNHQISDDESIYFIVP</sequence>
<dbReference type="RefSeq" id="XP_003145080.2">
    <property type="nucleotide sequence ID" value="XM_003145032.2"/>
</dbReference>
<feature type="region of interest" description="Disordered" evidence="1">
    <location>
        <begin position="1"/>
        <end position="149"/>
    </location>
</feature>
<evidence type="ECO:0000256" key="1">
    <source>
        <dbReference type="SAM" id="MobiDB-lite"/>
    </source>
</evidence>